<gene>
    <name evidence="1" type="ORF">ACFQ3T_00380</name>
</gene>
<evidence type="ECO:0000313" key="1">
    <source>
        <dbReference type="EMBL" id="MFD1145574.1"/>
    </source>
</evidence>
<dbReference type="Gene3D" id="3.40.50.620">
    <property type="entry name" value="HUPs"/>
    <property type="match status" value="2"/>
</dbReference>
<evidence type="ECO:0000313" key="2">
    <source>
        <dbReference type="Proteomes" id="UP001597168"/>
    </source>
</evidence>
<name>A0ABW3QMX7_9PSEU</name>
<dbReference type="Proteomes" id="UP001597168">
    <property type="component" value="Unassembled WGS sequence"/>
</dbReference>
<reference evidence="2" key="1">
    <citation type="journal article" date="2019" name="Int. J. Syst. Evol. Microbiol.">
        <title>The Global Catalogue of Microorganisms (GCM) 10K type strain sequencing project: providing services to taxonomists for standard genome sequencing and annotation.</title>
        <authorList>
            <consortium name="The Broad Institute Genomics Platform"/>
            <consortium name="The Broad Institute Genome Sequencing Center for Infectious Disease"/>
            <person name="Wu L."/>
            <person name="Ma J."/>
        </authorList>
    </citation>
    <scope>NUCLEOTIDE SEQUENCE [LARGE SCALE GENOMIC DNA]</scope>
    <source>
        <strain evidence="2">CCUG 60214</strain>
    </source>
</reference>
<keyword evidence="2" id="KW-1185">Reference proteome</keyword>
<evidence type="ECO:0008006" key="3">
    <source>
        <dbReference type="Google" id="ProtNLM"/>
    </source>
</evidence>
<dbReference type="EMBL" id="JBHTLK010000001">
    <property type="protein sequence ID" value="MFD1145574.1"/>
    <property type="molecule type" value="Genomic_DNA"/>
</dbReference>
<dbReference type="RefSeq" id="WP_380718417.1">
    <property type="nucleotide sequence ID" value="NZ_JBHTLK010000001.1"/>
</dbReference>
<dbReference type="InterPro" id="IPR014729">
    <property type="entry name" value="Rossmann-like_a/b/a_fold"/>
</dbReference>
<dbReference type="SUPFAM" id="SSF52402">
    <property type="entry name" value="Adenine nucleotide alpha hydrolases-like"/>
    <property type="match status" value="1"/>
</dbReference>
<proteinExistence type="predicted"/>
<accession>A0ABW3QMX7</accession>
<organism evidence="1 2">
    <name type="scientific">Saccharothrix hoggarensis</name>
    <dbReference type="NCBI Taxonomy" id="913853"/>
    <lineage>
        <taxon>Bacteria</taxon>
        <taxon>Bacillati</taxon>
        <taxon>Actinomycetota</taxon>
        <taxon>Actinomycetes</taxon>
        <taxon>Pseudonocardiales</taxon>
        <taxon>Pseudonocardiaceae</taxon>
        <taxon>Saccharothrix</taxon>
    </lineage>
</organism>
<protein>
    <recommendedName>
        <fullName evidence="3">Universal stress protein family protein</fullName>
    </recommendedName>
</protein>
<comment type="caution">
    <text evidence="1">The sequence shown here is derived from an EMBL/GenBank/DDBJ whole genome shotgun (WGS) entry which is preliminary data.</text>
</comment>
<sequence length="257" mass="27035">MVPTTDAEPMGRAPLPLRAPLGTSLTRSVVVGVDGSTATWLALAWAARHASALSAELVVVAVGDERVTRAVVRRRAGMPVRFRRGDLGTLRSLDCATLVLGRHGEPFHPRTIGAAVLDRSSTLVVTRGLSAAMRGEHRVVTAAVGGAGDSGVLMVAAEICRALGSRVRLLHLHPDFGGAAESTTPDDRPLRRAVEFLKVVAPELEPAAVLDRRQPQEAVAAPVCDLLVVGRGRDGGLSRIAKTALYHASCPVLIPSR</sequence>